<feature type="transmembrane region" description="Helical" evidence="6">
    <location>
        <begin position="137"/>
        <end position="156"/>
    </location>
</feature>
<keyword evidence="4 6" id="KW-0472">Membrane</keyword>
<dbReference type="Gene3D" id="1.20.1250.20">
    <property type="entry name" value="MFS general substrate transporter like domains"/>
    <property type="match status" value="1"/>
</dbReference>
<feature type="compositionally biased region" description="Basic residues" evidence="5">
    <location>
        <begin position="568"/>
        <end position="581"/>
    </location>
</feature>
<feature type="transmembrane region" description="Helical" evidence="6">
    <location>
        <begin position="47"/>
        <end position="64"/>
    </location>
</feature>
<dbReference type="SUPFAM" id="SSF103473">
    <property type="entry name" value="MFS general substrate transporter"/>
    <property type="match status" value="1"/>
</dbReference>
<dbReference type="GO" id="GO:0022857">
    <property type="term" value="F:transmembrane transporter activity"/>
    <property type="evidence" value="ECO:0007669"/>
    <property type="project" value="InterPro"/>
</dbReference>
<evidence type="ECO:0000256" key="6">
    <source>
        <dbReference type="SAM" id="Phobius"/>
    </source>
</evidence>
<evidence type="ECO:0000256" key="4">
    <source>
        <dbReference type="ARBA" id="ARBA00023136"/>
    </source>
</evidence>
<feature type="transmembrane region" description="Helical" evidence="6">
    <location>
        <begin position="294"/>
        <end position="314"/>
    </location>
</feature>
<organism evidence="8 9">
    <name type="scientific">Cupriavidus basilensis OR16</name>
    <dbReference type="NCBI Taxonomy" id="1127483"/>
    <lineage>
        <taxon>Bacteria</taxon>
        <taxon>Pseudomonadati</taxon>
        <taxon>Pseudomonadota</taxon>
        <taxon>Betaproteobacteria</taxon>
        <taxon>Burkholderiales</taxon>
        <taxon>Burkholderiaceae</taxon>
        <taxon>Cupriavidus</taxon>
    </lineage>
</organism>
<dbReference type="PROSITE" id="PS50850">
    <property type="entry name" value="MFS"/>
    <property type="match status" value="1"/>
</dbReference>
<feature type="transmembrane region" description="Helical" evidence="6">
    <location>
        <begin position="227"/>
        <end position="244"/>
    </location>
</feature>
<dbReference type="Proteomes" id="UP000005808">
    <property type="component" value="Unassembled WGS sequence"/>
</dbReference>
<feature type="transmembrane region" description="Helical" evidence="6">
    <location>
        <begin position="353"/>
        <end position="372"/>
    </location>
</feature>
<proteinExistence type="predicted"/>
<feature type="transmembrane region" description="Helical" evidence="6">
    <location>
        <begin position="162"/>
        <end position="185"/>
    </location>
</feature>
<evidence type="ECO:0000313" key="8">
    <source>
        <dbReference type="EMBL" id="EHP40907.1"/>
    </source>
</evidence>
<name>H1S957_9BURK</name>
<dbReference type="PANTHER" id="PTHR42718:SF49">
    <property type="entry name" value="EXPORT PROTEIN"/>
    <property type="match status" value="1"/>
</dbReference>
<dbReference type="InterPro" id="IPR036259">
    <property type="entry name" value="MFS_trans_sf"/>
</dbReference>
<dbReference type="CDD" id="cd17321">
    <property type="entry name" value="MFS_MMR_MDR_like"/>
    <property type="match status" value="1"/>
</dbReference>
<dbReference type="PATRIC" id="fig|1127483.3.peg.4544"/>
<feature type="transmembrane region" description="Helical" evidence="6">
    <location>
        <begin position="264"/>
        <end position="288"/>
    </location>
</feature>
<feature type="transmembrane region" description="Helical" evidence="6">
    <location>
        <begin position="104"/>
        <end position="125"/>
    </location>
</feature>
<feature type="transmembrane region" description="Helical" evidence="6">
    <location>
        <begin position="76"/>
        <end position="98"/>
    </location>
</feature>
<feature type="transmembrane region" description="Helical" evidence="6">
    <location>
        <begin position="326"/>
        <end position="347"/>
    </location>
</feature>
<evidence type="ECO:0000256" key="5">
    <source>
        <dbReference type="SAM" id="MobiDB-lite"/>
    </source>
</evidence>
<protein>
    <submittedName>
        <fullName evidence="8">EmrB/QacA family drug resistance transporter</fullName>
    </submittedName>
</protein>
<accession>H1S957</accession>
<dbReference type="AlphaFoldDB" id="H1S957"/>
<feature type="domain" description="Major facilitator superfamily (MFS) profile" evidence="7">
    <location>
        <begin position="9"/>
        <end position="448"/>
    </location>
</feature>
<comment type="caution">
    <text evidence="8">The sequence shown here is derived from an EMBL/GenBank/DDBJ whole genome shotgun (WGS) entry which is preliminary data.</text>
</comment>
<evidence type="ECO:0000256" key="3">
    <source>
        <dbReference type="ARBA" id="ARBA00022989"/>
    </source>
</evidence>
<dbReference type="InterPro" id="IPR011701">
    <property type="entry name" value="MFS"/>
</dbReference>
<evidence type="ECO:0000256" key="2">
    <source>
        <dbReference type="ARBA" id="ARBA00022692"/>
    </source>
</evidence>
<feature type="transmembrane region" description="Helical" evidence="6">
    <location>
        <begin position="393"/>
        <end position="415"/>
    </location>
</feature>
<feature type="region of interest" description="Disordered" evidence="5">
    <location>
        <begin position="446"/>
        <end position="476"/>
    </location>
</feature>
<evidence type="ECO:0000313" key="9">
    <source>
        <dbReference type="Proteomes" id="UP000005808"/>
    </source>
</evidence>
<sequence>MSGTNSRAALLTASGACALIVLDTNIVAVTLPRIASDLHATFSDIEWVVSAYMLTFAGGLLPAGSLADKFGRKRMLLTGLAVFMLASLGCGLAGSSLALNLARAVKGVGAAMLLTSALATIAHAFHDERERARAWAFWGACMGVAMLVAPGLGGVISQTLGWRWVFLLNLPVGVLLGTMVLRHIAESRDAGAARIDLWGGLCFCGSLFLMIWALIEANRIGWGDTRTLMRLAGGAVLFALFIGVERIQRRPMVDLTLFRNPRLIGALLGMAAYAACAQVMMTLIPLYLQTGLGFSAIASGAAMLPFALTMLIFPRIGVRLSGRLDAPSMLVFGLVLVGLGNLLSAWAVISMSYLPFALAIAVTGSGAGLLNGDTQKNIMACIPRERSGMASGISTTTRFSAIVLSFGLLGGLLAYRTQAVFDAALDAHAQDSGVVPGMAARVIPGRARHPARGRRRPERRDGRCASTAAQRAGTPGSHRLRGWLCVDPVRGRRGRAAQRRLRAPADEGRIAGAPAGARGCAGAPLNAPCRPINRSSCARHARSCPGAASRPAQNARTQPACLTPAGSHRSRTARAGRHRSGTRPAWPARCAPGSAPACPWAHRCRPSAPCGCRQSPAPPWWARPAGPARACRR</sequence>
<keyword evidence="2 6" id="KW-0812">Transmembrane</keyword>
<evidence type="ECO:0000256" key="1">
    <source>
        <dbReference type="ARBA" id="ARBA00004141"/>
    </source>
</evidence>
<gene>
    <name evidence="8" type="ORF">OR16_22738</name>
</gene>
<reference evidence="8 9" key="1">
    <citation type="journal article" date="2012" name="J. Bacteriol.">
        <title>De Novo Genome Project of Cupriavidus basilensis OR16.</title>
        <authorList>
            <person name="Cserhati M."/>
            <person name="Kriszt B."/>
            <person name="Szoboszlay S."/>
            <person name="Toth A."/>
            <person name="Szabo I."/>
            <person name="Tancsics A."/>
            <person name="Nagy I."/>
            <person name="Horvath B."/>
            <person name="Nagy I."/>
            <person name="Kukolya J."/>
        </authorList>
    </citation>
    <scope>NUCLEOTIDE SEQUENCE [LARGE SCALE GENOMIC DNA]</scope>
    <source>
        <strain evidence="8 9">OR16</strain>
    </source>
</reference>
<feature type="region of interest" description="Disordered" evidence="5">
    <location>
        <begin position="547"/>
        <end position="586"/>
    </location>
</feature>
<keyword evidence="3 6" id="KW-1133">Transmembrane helix</keyword>
<dbReference type="EMBL" id="AHJE01000056">
    <property type="protein sequence ID" value="EHP40907.1"/>
    <property type="molecule type" value="Genomic_DNA"/>
</dbReference>
<dbReference type="PANTHER" id="PTHR42718">
    <property type="entry name" value="MAJOR FACILITATOR SUPERFAMILY MULTIDRUG TRANSPORTER MFSC"/>
    <property type="match status" value="1"/>
</dbReference>
<dbReference type="GO" id="GO:0016020">
    <property type="term" value="C:membrane"/>
    <property type="evidence" value="ECO:0007669"/>
    <property type="project" value="UniProtKB-SubCell"/>
</dbReference>
<dbReference type="Gene3D" id="1.20.1720.10">
    <property type="entry name" value="Multidrug resistance protein D"/>
    <property type="match status" value="1"/>
</dbReference>
<feature type="compositionally biased region" description="Basic residues" evidence="5">
    <location>
        <begin position="446"/>
        <end position="457"/>
    </location>
</feature>
<evidence type="ECO:0000259" key="7">
    <source>
        <dbReference type="PROSITE" id="PS50850"/>
    </source>
</evidence>
<feature type="transmembrane region" description="Helical" evidence="6">
    <location>
        <begin position="197"/>
        <end position="215"/>
    </location>
</feature>
<comment type="subcellular location">
    <subcellularLocation>
        <location evidence="1">Membrane</location>
        <topology evidence="1">Multi-pass membrane protein</topology>
    </subcellularLocation>
</comment>
<dbReference type="InterPro" id="IPR020846">
    <property type="entry name" value="MFS_dom"/>
</dbReference>
<dbReference type="Pfam" id="PF07690">
    <property type="entry name" value="MFS_1"/>
    <property type="match status" value="1"/>
</dbReference>